<accession>Q4RBW8</accession>
<keyword evidence="3" id="KW-0964">Secreted</keyword>
<evidence type="ECO:0000256" key="5">
    <source>
        <dbReference type="ARBA" id="ARBA00022536"/>
    </source>
</evidence>
<dbReference type="GO" id="GO:0031012">
    <property type="term" value="C:extracellular matrix"/>
    <property type="evidence" value="ECO:0007669"/>
    <property type="project" value="UniProtKB-ARBA"/>
</dbReference>
<dbReference type="InterPro" id="IPR001881">
    <property type="entry name" value="EGF-like_Ca-bd_dom"/>
</dbReference>
<comment type="caution">
    <text evidence="11">Lacks conserved residue(s) required for the propagation of feature annotation.</text>
</comment>
<dbReference type="FunFam" id="2.10.25.10:FF:000290">
    <property type="entry name" value="EGF-containing fibulin-like extracellular matrix protein 2"/>
    <property type="match status" value="1"/>
</dbReference>
<sequence length="144" mass="15685">DVNECDMGAPCSQRCYNTYGTFLCRCDQGYELGPDGFACSGEGSAGLGSLFSSLRSWLEPKQRLCDCPDIDECSYSSYLCQHRCVNEPGKFSCVCPEGYQLQGTRLCQGKHPAPPPPLKSTNTQLSLFPASNPAPCAVFPLCRH</sequence>
<comment type="subcellular location">
    <subcellularLocation>
        <location evidence="1">Secreted</location>
        <location evidence="1">Extracellular space</location>
        <location evidence="1">Extracellular matrix</location>
    </subcellularLocation>
</comment>
<dbReference type="PROSITE" id="PS00010">
    <property type="entry name" value="ASX_HYDROXYL"/>
    <property type="match status" value="1"/>
</dbReference>
<dbReference type="PANTHER" id="PTHR24034">
    <property type="entry name" value="EGF-LIKE DOMAIN-CONTAINING PROTEIN"/>
    <property type="match status" value="1"/>
</dbReference>
<dbReference type="PROSITE" id="PS50026">
    <property type="entry name" value="EGF_3"/>
    <property type="match status" value="1"/>
</dbReference>
<keyword evidence="7" id="KW-0677">Repeat</keyword>
<keyword evidence="8" id="KW-0106">Calcium</keyword>
<evidence type="ECO:0000259" key="12">
    <source>
        <dbReference type="PROSITE" id="PS50026"/>
    </source>
</evidence>
<dbReference type="PROSITE" id="PS01187">
    <property type="entry name" value="EGF_CA"/>
    <property type="match status" value="1"/>
</dbReference>
<dbReference type="OrthoDB" id="4062651at2759"/>
<keyword evidence="4" id="KW-0272">Extracellular matrix</keyword>
<evidence type="ECO:0000256" key="2">
    <source>
        <dbReference type="ARBA" id="ARBA00006127"/>
    </source>
</evidence>
<evidence type="ECO:0000256" key="1">
    <source>
        <dbReference type="ARBA" id="ARBA00004498"/>
    </source>
</evidence>
<dbReference type="CDD" id="cd00054">
    <property type="entry name" value="EGF_CA"/>
    <property type="match status" value="1"/>
</dbReference>
<dbReference type="PROSITE" id="PS01186">
    <property type="entry name" value="EGF_2"/>
    <property type="match status" value="2"/>
</dbReference>
<dbReference type="InterPro" id="IPR050751">
    <property type="entry name" value="ECM_structural_protein"/>
</dbReference>
<dbReference type="Gene3D" id="2.10.25.10">
    <property type="entry name" value="Laminin"/>
    <property type="match status" value="2"/>
</dbReference>
<evidence type="ECO:0000256" key="10">
    <source>
        <dbReference type="ARBA" id="ARBA00023180"/>
    </source>
</evidence>
<gene>
    <name evidence="13" type="ORF">GSTENG00037969001</name>
</gene>
<evidence type="ECO:0000256" key="7">
    <source>
        <dbReference type="ARBA" id="ARBA00022737"/>
    </source>
</evidence>
<evidence type="ECO:0000256" key="6">
    <source>
        <dbReference type="ARBA" id="ARBA00022729"/>
    </source>
</evidence>
<reference evidence="13" key="1">
    <citation type="journal article" date="2004" name="Nature">
        <title>Genome duplication in the teleost fish Tetraodon nigroviridis reveals the early vertebrate proto-karyotype.</title>
        <authorList>
            <person name="Jaillon O."/>
            <person name="Aury J.-M."/>
            <person name="Brunet F."/>
            <person name="Petit J.-L."/>
            <person name="Stange-Thomann N."/>
            <person name="Mauceli E."/>
            <person name="Bouneau L."/>
            <person name="Fischer C."/>
            <person name="Ozouf-Costaz C."/>
            <person name="Bernot A."/>
            <person name="Nicaud S."/>
            <person name="Jaffe D."/>
            <person name="Fisher S."/>
            <person name="Lutfalla G."/>
            <person name="Dossat C."/>
            <person name="Segurens B."/>
            <person name="Dasilva C."/>
            <person name="Salanoubat M."/>
            <person name="Levy M."/>
            <person name="Boudet N."/>
            <person name="Castellano S."/>
            <person name="Anthouard V."/>
            <person name="Jubin C."/>
            <person name="Castelli V."/>
            <person name="Katinka M."/>
            <person name="Vacherie B."/>
            <person name="Biemont C."/>
            <person name="Skalli Z."/>
            <person name="Cattolico L."/>
            <person name="Poulain J."/>
            <person name="De Berardinis V."/>
            <person name="Cruaud C."/>
            <person name="Duprat S."/>
            <person name="Brottier P."/>
            <person name="Coutanceau J.-P."/>
            <person name="Gouzy J."/>
            <person name="Parra G."/>
            <person name="Lardier G."/>
            <person name="Chapple C."/>
            <person name="McKernan K.J."/>
            <person name="McEwan P."/>
            <person name="Bosak S."/>
            <person name="Kellis M."/>
            <person name="Volff J.-N."/>
            <person name="Guigo R."/>
            <person name="Zody M.C."/>
            <person name="Mesirov J."/>
            <person name="Lindblad-Toh K."/>
            <person name="Birren B."/>
            <person name="Nusbaum C."/>
            <person name="Kahn D."/>
            <person name="Robinson-Rechavi M."/>
            <person name="Laudet V."/>
            <person name="Schachter V."/>
            <person name="Quetier F."/>
            <person name="Saurin W."/>
            <person name="Scarpelli C."/>
            <person name="Wincker P."/>
            <person name="Lander E.S."/>
            <person name="Weissenbach J."/>
            <person name="Roest Crollius H."/>
        </authorList>
    </citation>
    <scope>NUCLEOTIDE SEQUENCE [LARGE SCALE GENOMIC DNA]</scope>
</reference>
<dbReference type="SMART" id="SM00179">
    <property type="entry name" value="EGF_CA"/>
    <property type="match status" value="2"/>
</dbReference>
<organism evidence="13">
    <name type="scientific">Tetraodon nigroviridis</name>
    <name type="common">Spotted green pufferfish</name>
    <name type="synonym">Chelonodon nigroviridis</name>
    <dbReference type="NCBI Taxonomy" id="99883"/>
    <lineage>
        <taxon>Eukaryota</taxon>
        <taxon>Metazoa</taxon>
        <taxon>Chordata</taxon>
        <taxon>Craniata</taxon>
        <taxon>Vertebrata</taxon>
        <taxon>Euteleostomi</taxon>
        <taxon>Actinopterygii</taxon>
        <taxon>Neopterygii</taxon>
        <taxon>Teleostei</taxon>
        <taxon>Neoteleostei</taxon>
        <taxon>Acanthomorphata</taxon>
        <taxon>Eupercaria</taxon>
        <taxon>Tetraodontiformes</taxon>
        <taxon>Tetradontoidea</taxon>
        <taxon>Tetraodontidae</taxon>
        <taxon>Tetraodon</taxon>
    </lineage>
</organism>
<feature type="non-terminal residue" evidence="13">
    <location>
        <position position="1"/>
    </location>
</feature>
<evidence type="ECO:0000256" key="4">
    <source>
        <dbReference type="ARBA" id="ARBA00022530"/>
    </source>
</evidence>
<keyword evidence="6" id="KW-0732">Signal</keyword>
<dbReference type="KEGG" id="tng:GSTEN00037969G001"/>
<evidence type="ECO:0000256" key="11">
    <source>
        <dbReference type="PROSITE-ProRule" id="PRU00076"/>
    </source>
</evidence>
<comment type="caution">
    <text evidence="13">The sequence shown here is derived from an EMBL/GenBank/DDBJ whole genome shotgun (WGS) entry which is preliminary data.</text>
</comment>
<dbReference type="EMBL" id="CAAE01020423">
    <property type="protein sequence ID" value="CAG14115.1"/>
    <property type="molecule type" value="Genomic_DNA"/>
</dbReference>
<evidence type="ECO:0000256" key="3">
    <source>
        <dbReference type="ARBA" id="ARBA00022525"/>
    </source>
</evidence>
<reference evidence="13" key="2">
    <citation type="submission" date="2004-02" db="EMBL/GenBank/DDBJ databases">
        <authorList>
            <consortium name="Genoscope"/>
            <consortium name="Whitehead Institute Centre for Genome Research"/>
        </authorList>
    </citation>
    <scope>NUCLEOTIDE SEQUENCE</scope>
</reference>
<name>Q4RBW8_TETNG</name>
<keyword evidence="9" id="KW-1015">Disulfide bond</keyword>
<dbReference type="InterPro" id="IPR000742">
    <property type="entry name" value="EGF"/>
</dbReference>
<dbReference type="GO" id="GO:0005509">
    <property type="term" value="F:calcium ion binding"/>
    <property type="evidence" value="ECO:0007669"/>
    <property type="project" value="InterPro"/>
</dbReference>
<proteinExistence type="inferred from homology"/>
<dbReference type="InterPro" id="IPR018097">
    <property type="entry name" value="EGF_Ca-bd_CS"/>
</dbReference>
<keyword evidence="10" id="KW-0325">Glycoprotein</keyword>
<dbReference type="SUPFAM" id="SSF57196">
    <property type="entry name" value="EGF/Laminin"/>
    <property type="match status" value="2"/>
</dbReference>
<comment type="similarity">
    <text evidence="2">Belongs to the fibulin family.</text>
</comment>
<dbReference type="PANTHER" id="PTHR24034:SF209">
    <property type="entry name" value="EGF-LIKE DOMAIN-CONTAINING PROTEIN"/>
    <property type="match status" value="1"/>
</dbReference>
<dbReference type="AlphaFoldDB" id="Q4RBW8"/>
<dbReference type="FunFam" id="2.10.25.10:FF:000201">
    <property type="entry name" value="EGF-containing fibulin-like extracellular matrix protein 2"/>
    <property type="match status" value="1"/>
</dbReference>
<evidence type="ECO:0000313" key="13">
    <source>
        <dbReference type="EMBL" id="CAG14115.1"/>
    </source>
</evidence>
<dbReference type="SMART" id="SM00181">
    <property type="entry name" value="EGF"/>
    <property type="match status" value="2"/>
</dbReference>
<dbReference type="Pfam" id="PF07645">
    <property type="entry name" value="EGF_CA"/>
    <property type="match status" value="2"/>
</dbReference>
<dbReference type="InterPro" id="IPR000152">
    <property type="entry name" value="EGF-type_Asp/Asn_hydroxyl_site"/>
</dbReference>
<protein>
    <submittedName>
        <fullName evidence="13">(spotted green pufferfish) hypothetical protein</fullName>
    </submittedName>
</protein>
<evidence type="ECO:0000256" key="8">
    <source>
        <dbReference type="ARBA" id="ARBA00022837"/>
    </source>
</evidence>
<dbReference type="InterPro" id="IPR049883">
    <property type="entry name" value="NOTCH1_EGF-like"/>
</dbReference>
<evidence type="ECO:0000256" key="9">
    <source>
        <dbReference type="ARBA" id="ARBA00023157"/>
    </source>
</evidence>
<feature type="domain" description="EGF-like" evidence="12">
    <location>
        <begin position="69"/>
        <end position="108"/>
    </location>
</feature>
<keyword evidence="5 11" id="KW-0245">EGF-like domain</keyword>